<dbReference type="EMBL" id="DABALL010000002">
    <property type="protein sequence ID" value="HAH1417107.1"/>
    <property type="molecule type" value="Genomic_DNA"/>
</dbReference>
<protein>
    <submittedName>
        <fullName evidence="2">Uncharacterized protein</fullName>
    </submittedName>
</protein>
<dbReference type="InterPro" id="IPR045691">
    <property type="entry name" value="DUF6056"/>
</dbReference>
<proteinExistence type="predicted"/>
<keyword evidence="1" id="KW-0472">Membrane</keyword>
<dbReference type="AlphaFoldDB" id="A0A830V0Z1"/>
<comment type="caution">
    <text evidence="2">The sequence shown here is derived from an EMBL/GenBank/DDBJ whole genome shotgun (WGS) entry which is preliminary data.</text>
</comment>
<sequence length="544" mass="61729">MKINTNVSVIYIIAFALVYAIAVYTPLHSDDFSYSLLSLDFTNHIAHYLSWSGRFIADYTSNILLHIEDYYVRSAINSLLIVVIIYFISALPYAATGSNQVKTVFPVIFMVFWCFNPNLGQSVFWIVGSANYSLTMLFVVSFLYFLLKWKDSLNKYKTAFLLFIGILAGCSNESASVALSFFCVLIIFISLLISKKNLISICLLCSGVFVGSALLILSPGNFNRAQDVSFQQWYSWPLLTRFLYHIEERMMYPLLTFGLIIALSFIFAAAIVFRDIKRRLVSNEALYSSAFFICSLTALISLAGSPYTPPRSWTGGFYFSLMSLSFVINYLAQNKSILTRSLYSLSIASLMLLFITSYYFVYHSYKSVSYQNKIRDAIVLNSRQSSIGETILPDFYFSKLLNANDRFDEFFNPMAFSKYYNINSVKLEKVDFDYSVIISGHVINNELQGESLLSLYYSDTKSFMPCTLSFALNGDQREFNADKSISLSIIFKNGESEAQDFKPSPVNINGRLYIGMSVHGININKIIKLVVKQENKTIGIYSLN</sequence>
<reference evidence="2" key="2">
    <citation type="submission" date="2018-08" db="EMBL/GenBank/DDBJ databases">
        <authorList>
            <consortium name="NCBI Pathogen Detection Project"/>
        </authorList>
    </citation>
    <scope>NUCLEOTIDE SEQUENCE</scope>
    <source>
        <strain evidence="2">W1_5_ERB1</strain>
    </source>
</reference>
<dbReference type="Proteomes" id="UP000844228">
    <property type="component" value="Unassembled WGS sequence"/>
</dbReference>
<accession>A0A830V0Z1</accession>
<feature type="transmembrane region" description="Helical" evidence="1">
    <location>
        <begin position="285"/>
        <end position="307"/>
    </location>
</feature>
<gene>
    <name evidence="2" type="ORF">HHH44_000448</name>
</gene>
<feature type="transmembrane region" description="Helical" evidence="1">
    <location>
        <begin position="7"/>
        <end position="27"/>
    </location>
</feature>
<feature type="transmembrane region" description="Helical" evidence="1">
    <location>
        <begin position="252"/>
        <end position="273"/>
    </location>
</feature>
<evidence type="ECO:0000256" key="1">
    <source>
        <dbReference type="SAM" id="Phobius"/>
    </source>
</evidence>
<feature type="transmembrane region" description="Helical" evidence="1">
    <location>
        <begin position="125"/>
        <end position="147"/>
    </location>
</feature>
<organism evidence="2">
    <name type="scientific">Escherichia coli</name>
    <dbReference type="NCBI Taxonomy" id="562"/>
    <lineage>
        <taxon>Bacteria</taxon>
        <taxon>Pseudomonadati</taxon>
        <taxon>Pseudomonadota</taxon>
        <taxon>Gammaproteobacteria</taxon>
        <taxon>Enterobacterales</taxon>
        <taxon>Enterobacteriaceae</taxon>
        <taxon>Escherichia</taxon>
    </lineage>
</organism>
<feature type="transmembrane region" description="Helical" evidence="1">
    <location>
        <begin position="159"/>
        <end position="192"/>
    </location>
</feature>
<name>A0A830V0Z1_ECOLX</name>
<reference evidence="2" key="1">
    <citation type="journal article" date="2018" name="Genome Biol.">
        <title>SKESA: strategic k-mer extension for scrupulous assemblies.</title>
        <authorList>
            <person name="Souvorov A."/>
            <person name="Agarwala R."/>
            <person name="Lipman D.J."/>
        </authorList>
    </citation>
    <scope>NUCLEOTIDE SEQUENCE [LARGE SCALE GENOMIC DNA]</scope>
    <source>
        <strain evidence="2">W1_5_ERB1</strain>
    </source>
</reference>
<feature type="transmembrane region" description="Helical" evidence="1">
    <location>
        <begin position="198"/>
        <end position="217"/>
    </location>
</feature>
<feature type="transmembrane region" description="Helical" evidence="1">
    <location>
        <begin position="70"/>
        <end position="91"/>
    </location>
</feature>
<evidence type="ECO:0000313" key="2">
    <source>
        <dbReference type="EMBL" id="HAH1417107.1"/>
    </source>
</evidence>
<dbReference type="Pfam" id="PF19528">
    <property type="entry name" value="DUF6056"/>
    <property type="match status" value="1"/>
</dbReference>
<keyword evidence="1" id="KW-1133">Transmembrane helix</keyword>
<keyword evidence="1" id="KW-0812">Transmembrane</keyword>
<feature type="transmembrane region" description="Helical" evidence="1">
    <location>
        <begin position="343"/>
        <end position="362"/>
    </location>
</feature>
<feature type="transmembrane region" description="Helical" evidence="1">
    <location>
        <begin position="313"/>
        <end position="331"/>
    </location>
</feature>